<feature type="region of interest" description="Disordered" evidence="4">
    <location>
        <begin position="235"/>
        <end position="267"/>
    </location>
</feature>
<dbReference type="InterPro" id="IPR001789">
    <property type="entry name" value="Sig_transdc_resp-reg_receiver"/>
</dbReference>
<dbReference type="PANTHER" id="PTHR45339">
    <property type="entry name" value="HYBRID SIGNAL TRANSDUCTION HISTIDINE KINASE J"/>
    <property type="match status" value="1"/>
</dbReference>
<dbReference type="EMBL" id="PGCI01000179">
    <property type="protein sequence ID" value="PLW35367.1"/>
    <property type="molecule type" value="Genomic_DNA"/>
</dbReference>
<reference evidence="6 8" key="1">
    <citation type="submission" date="2017-11" db="EMBL/GenBank/DDBJ databases">
        <title>De novo assembly and phasing of dikaryotic genomes from two isolates of Puccinia coronata f. sp. avenae, the causal agent of oat crown rust.</title>
        <authorList>
            <person name="Miller M.E."/>
            <person name="Zhang Y."/>
            <person name="Omidvar V."/>
            <person name="Sperschneider J."/>
            <person name="Schwessinger B."/>
            <person name="Raley C."/>
            <person name="Palmer J.M."/>
            <person name="Garnica D."/>
            <person name="Upadhyaya N."/>
            <person name="Rathjen J."/>
            <person name="Taylor J.M."/>
            <person name="Park R.F."/>
            <person name="Dodds P.N."/>
            <person name="Hirsch C.D."/>
            <person name="Kianian S.F."/>
            <person name="Figueroa M."/>
        </authorList>
    </citation>
    <scope>NUCLEOTIDE SEQUENCE [LARGE SCALE GENOMIC DNA]</scope>
    <source>
        <strain evidence="6">12SD80</strain>
    </source>
</reference>
<keyword evidence="1 3" id="KW-0597">Phosphoprotein</keyword>
<evidence type="ECO:0000256" key="4">
    <source>
        <dbReference type="SAM" id="MobiDB-lite"/>
    </source>
</evidence>
<dbReference type="SUPFAM" id="SSF52172">
    <property type="entry name" value="CheY-like"/>
    <property type="match status" value="1"/>
</dbReference>
<dbReference type="PROSITE" id="PS50110">
    <property type="entry name" value="RESPONSE_REGULATORY"/>
    <property type="match status" value="1"/>
</dbReference>
<dbReference type="GO" id="GO:0000160">
    <property type="term" value="P:phosphorelay signal transduction system"/>
    <property type="evidence" value="ECO:0007669"/>
    <property type="project" value="UniProtKB-KW"/>
</dbReference>
<evidence type="ECO:0000256" key="3">
    <source>
        <dbReference type="PROSITE-ProRule" id="PRU00169"/>
    </source>
</evidence>
<dbReference type="EMBL" id="PGCI01000686">
    <property type="protein sequence ID" value="PLW21330.1"/>
    <property type="molecule type" value="Genomic_DNA"/>
</dbReference>
<accession>A0A2N5T783</accession>
<dbReference type="CDD" id="cd17546">
    <property type="entry name" value="REC_hyHK_CKI1_RcsC-like"/>
    <property type="match status" value="1"/>
</dbReference>
<organism evidence="6 8">
    <name type="scientific">Puccinia coronata f. sp. avenae</name>
    <dbReference type="NCBI Taxonomy" id="200324"/>
    <lineage>
        <taxon>Eukaryota</taxon>
        <taxon>Fungi</taxon>
        <taxon>Dikarya</taxon>
        <taxon>Basidiomycota</taxon>
        <taxon>Pucciniomycotina</taxon>
        <taxon>Pucciniomycetes</taxon>
        <taxon>Pucciniales</taxon>
        <taxon>Pucciniaceae</taxon>
        <taxon>Puccinia</taxon>
    </lineage>
</organism>
<protein>
    <recommendedName>
        <fullName evidence="5">Response regulatory domain-containing protein</fullName>
    </recommendedName>
</protein>
<dbReference type="InterPro" id="IPR011006">
    <property type="entry name" value="CheY-like_superfamily"/>
</dbReference>
<comment type="caution">
    <text evidence="6">The sequence shown here is derived from an EMBL/GenBank/DDBJ whole genome shotgun (WGS) entry which is preliminary data.</text>
</comment>
<evidence type="ECO:0000313" key="8">
    <source>
        <dbReference type="Proteomes" id="UP000235392"/>
    </source>
</evidence>
<gene>
    <name evidence="7" type="ORF">PCASD_15508</name>
    <name evidence="6" type="ORF">PCASD_17193</name>
</gene>
<dbReference type="Proteomes" id="UP000235392">
    <property type="component" value="Unassembled WGS sequence"/>
</dbReference>
<name>A0A2N5T783_9BASI</name>
<dbReference type="Gene3D" id="3.40.50.2300">
    <property type="match status" value="1"/>
</dbReference>
<dbReference type="SMART" id="SM00448">
    <property type="entry name" value="REC"/>
    <property type="match status" value="1"/>
</dbReference>
<dbReference type="PANTHER" id="PTHR45339:SF1">
    <property type="entry name" value="HYBRID SIGNAL TRANSDUCTION HISTIDINE KINASE J"/>
    <property type="match status" value="1"/>
</dbReference>
<sequence length="267" mass="28580">MRKKTVKFDVATNGKEAVDKWRTGSFHLVLMDLQLPVKDGIEATYKEIREAGRSVNINAFANTPPAAGGNTPPALVVPNTMARMTPHNVSVIIVALTASSLDVDQEVALAAGCNDFLTKPVSLVWLEKMLLEWDSMAWLSGFSRPNIPTNHLLNRSLPASVPACTGLPPGVASTTGTGFYVGADGKPIMSFTGTLAQMKAKEVAEHLHLRSDKARSAQMREKACMLLNGELAQENASDLSGTDDDLNQPVPAAGARESTSEESAQHE</sequence>
<proteinExistence type="predicted"/>
<evidence type="ECO:0000313" key="6">
    <source>
        <dbReference type="EMBL" id="PLW21330.1"/>
    </source>
</evidence>
<feature type="modified residue" description="4-aspartylphosphate" evidence="3">
    <location>
        <position position="32"/>
    </location>
</feature>
<keyword evidence="2" id="KW-0902">Two-component regulatory system</keyword>
<evidence type="ECO:0000313" key="7">
    <source>
        <dbReference type="EMBL" id="PLW35367.1"/>
    </source>
</evidence>
<dbReference type="Pfam" id="PF00072">
    <property type="entry name" value="Response_reg"/>
    <property type="match status" value="1"/>
</dbReference>
<dbReference type="AlphaFoldDB" id="A0A2N5T783"/>
<evidence type="ECO:0000259" key="5">
    <source>
        <dbReference type="PROSITE" id="PS50110"/>
    </source>
</evidence>
<feature type="domain" description="Response regulatory" evidence="5">
    <location>
        <begin position="1"/>
        <end position="134"/>
    </location>
</feature>
<evidence type="ECO:0000256" key="1">
    <source>
        <dbReference type="ARBA" id="ARBA00022553"/>
    </source>
</evidence>
<evidence type="ECO:0000256" key="2">
    <source>
        <dbReference type="ARBA" id="ARBA00023012"/>
    </source>
</evidence>